<dbReference type="AlphaFoldDB" id="A0ABD3LCK7"/>
<dbReference type="EMBL" id="JBJKBG010000002">
    <property type="protein sequence ID" value="KAL3749237.1"/>
    <property type="molecule type" value="Genomic_DNA"/>
</dbReference>
<evidence type="ECO:0000313" key="2">
    <source>
        <dbReference type="EMBL" id="KAL3749237.1"/>
    </source>
</evidence>
<name>A0ABD3LCK7_EUCGL</name>
<sequence length="207" mass="23351">MQALKMLGNRMDQQAQIQVASAAASAVATTAAANAATDANTATAAPFIRAGDPEAVTLWIQVLEKAFALLMCTEAEKVVLATYQLQGIASTWWRATQGVIFLEGVVLEWNAFVEVFNNKYFFDSARELKMVEFQRLHQGSMTVDQYEVKFAELLQYALEKVENPVNRAKRFRDGLRPKVRSPLVPLNLKNYNDLYEWAQLVERDQNE</sequence>
<dbReference type="InterPro" id="IPR005162">
    <property type="entry name" value="Retrotrans_gag_dom"/>
</dbReference>
<evidence type="ECO:0000259" key="1">
    <source>
        <dbReference type="Pfam" id="PF03732"/>
    </source>
</evidence>
<dbReference type="Pfam" id="PF03732">
    <property type="entry name" value="Retrotrans_gag"/>
    <property type="match status" value="1"/>
</dbReference>
<feature type="domain" description="Retrotransposon gag" evidence="1">
    <location>
        <begin position="80"/>
        <end position="177"/>
    </location>
</feature>
<accession>A0ABD3LCK7</accession>
<comment type="caution">
    <text evidence="2">The sequence shown here is derived from an EMBL/GenBank/DDBJ whole genome shotgun (WGS) entry which is preliminary data.</text>
</comment>
<evidence type="ECO:0000313" key="3">
    <source>
        <dbReference type="Proteomes" id="UP001634007"/>
    </source>
</evidence>
<gene>
    <name evidence="2" type="ORF">ACJRO7_010350</name>
</gene>
<keyword evidence="3" id="KW-1185">Reference proteome</keyword>
<reference evidence="2 3" key="1">
    <citation type="submission" date="2024-11" db="EMBL/GenBank/DDBJ databases">
        <title>Chromosome-level genome assembly of Eucalyptus globulus Labill. provides insights into its genome evolution.</title>
        <authorList>
            <person name="Li X."/>
        </authorList>
    </citation>
    <scope>NUCLEOTIDE SEQUENCE [LARGE SCALE GENOMIC DNA]</scope>
    <source>
        <strain evidence="2">CL2024</strain>
        <tissue evidence="2">Fresh tender leaves</tissue>
    </source>
</reference>
<organism evidence="2 3">
    <name type="scientific">Eucalyptus globulus</name>
    <name type="common">Tasmanian blue gum</name>
    <dbReference type="NCBI Taxonomy" id="34317"/>
    <lineage>
        <taxon>Eukaryota</taxon>
        <taxon>Viridiplantae</taxon>
        <taxon>Streptophyta</taxon>
        <taxon>Embryophyta</taxon>
        <taxon>Tracheophyta</taxon>
        <taxon>Spermatophyta</taxon>
        <taxon>Magnoliopsida</taxon>
        <taxon>eudicotyledons</taxon>
        <taxon>Gunneridae</taxon>
        <taxon>Pentapetalae</taxon>
        <taxon>rosids</taxon>
        <taxon>malvids</taxon>
        <taxon>Myrtales</taxon>
        <taxon>Myrtaceae</taxon>
        <taxon>Myrtoideae</taxon>
        <taxon>Eucalypteae</taxon>
        <taxon>Eucalyptus</taxon>
    </lineage>
</organism>
<proteinExistence type="predicted"/>
<protein>
    <recommendedName>
        <fullName evidence="1">Retrotransposon gag domain-containing protein</fullName>
    </recommendedName>
</protein>
<dbReference type="Proteomes" id="UP001634007">
    <property type="component" value="Unassembled WGS sequence"/>
</dbReference>